<dbReference type="GO" id="GO:0007155">
    <property type="term" value="P:cell adhesion"/>
    <property type="evidence" value="ECO:0007669"/>
    <property type="project" value="InterPro"/>
</dbReference>
<comment type="subunit">
    <text evidence="2 5">Homopentamer.</text>
</comment>
<dbReference type="InterPro" id="IPR010809">
    <property type="entry name" value="FliD_C"/>
</dbReference>
<name>A0A0U1NS82_9BACI</name>
<dbReference type="RefSeq" id="WP_090631179.1">
    <property type="nucleotide sequence ID" value="NZ_CVRB01000001.1"/>
</dbReference>
<keyword evidence="8" id="KW-0282">Flagellum</keyword>
<keyword evidence="8" id="KW-0969">Cilium</keyword>
<dbReference type="InterPro" id="IPR040026">
    <property type="entry name" value="FliD"/>
</dbReference>
<evidence type="ECO:0000256" key="5">
    <source>
        <dbReference type="RuleBase" id="RU362066"/>
    </source>
</evidence>
<dbReference type="AlphaFoldDB" id="A0A0U1NS82"/>
<dbReference type="GO" id="GO:0009421">
    <property type="term" value="C:bacterial-type flagellum filament cap"/>
    <property type="evidence" value="ECO:0007669"/>
    <property type="project" value="InterPro"/>
</dbReference>
<organism evidence="8 9">
    <name type="scientific">Neobacillus massiliamazoniensis</name>
    <dbReference type="NCBI Taxonomy" id="1499688"/>
    <lineage>
        <taxon>Bacteria</taxon>
        <taxon>Bacillati</taxon>
        <taxon>Bacillota</taxon>
        <taxon>Bacilli</taxon>
        <taxon>Bacillales</taxon>
        <taxon>Bacillaceae</taxon>
        <taxon>Neobacillus</taxon>
    </lineage>
</organism>
<dbReference type="EMBL" id="CVRB01000001">
    <property type="protein sequence ID" value="CRK80926.1"/>
    <property type="molecule type" value="Genomic_DNA"/>
</dbReference>
<dbReference type="GO" id="GO:0071973">
    <property type="term" value="P:bacterial-type flagellum-dependent cell motility"/>
    <property type="evidence" value="ECO:0007669"/>
    <property type="project" value="TreeGrafter"/>
</dbReference>
<proteinExistence type="inferred from homology"/>
<keyword evidence="8" id="KW-0966">Cell projection</keyword>
<keyword evidence="5" id="KW-0964">Secreted</keyword>
<evidence type="ECO:0000256" key="3">
    <source>
        <dbReference type="ARBA" id="ARBA00023054"/>
    </source>
</evidence>
<dbReference type="Pfam" id="PF02465">
    <property type="entry name" value="FliD_N"/>
    <property type="match status" value="1"/>
</dbReference>
<dbReference type="GO" id="GO:0009424">
    <property type="term" value="C:bacterial-type flagellum hook"/>
    <property type="evidence" value="ECO:0007669"/>
    <property type="project" value="UniProtKB-UniRule"/>
</dbReference>
<evidence type="ECO:0000259" key="6">
    <source>
        <dbReference type="Pfam" id="PF02465"/>
    </source>
</evidence>
<feature type="domain" description="Flagellar hook-associated protein 2 C-terminal" evidence="7">
    <location>
        <begin position="249"/>
        <end position="515"/>
    </location>
</feature>
<protein>
    <recommendedName>
        <fullName evidence="5">Flagellar hook-associated protein 2</fullName>
        <shortName evidence="5">HAP2</shortName>
    </recommendedName>
    <alternativeName>
        <fullName evidence="5">Flagellar cap protein</fullName>
    </alternativeName>
</protein>
<dbReference type="InterPro" id="IPR003481">
    <property type="entry name" value="FliD_N"/>
</dbReference>
<dbReference type="PANTHER" id="PTHR30288:SF0">
    <property type="entry name" value="FLAGELLAR HOOK-ASSOCIATED PROTEIN 2"/>
    <property type="match status" value="1"/>
</dbReference>
<dbReference type="Pfam" id="PF07195">
    <property type="entry name" value="FliD_C"/>
    <property type="match status" value="1"/>
</dbReference>
<keyword evidence="4 5" id="KW-0975">Bacterial flagellum</keyword>
<comment type="similarity">
    <text evidence="1 5">Belongs to the FliD family.</text>
</comment>
<comment type="subcellular location">
    <subcellularLocation>
        <location evidence="5">Secreted</location>
    </subcellularLocation>
    <subcellularLocation>
        <location evidence="5">Bacterial flagellum</location>
    </subcellularLocation>
</comment>
<keyword evidence="3" id="KW-0175">Coiled coil</keyword>
<accession>A0A0U1NS82</accession>
<gene>
    <name evidence="8" type="primary">fliD</name>
    <name evidence="8" type="ORF">BN000_00817</name>
</gene>
<evidence type="ECO:0000259" key="7">
    <source>
        <dbReference type="Pfam" id="PF07195"/>
    </source>
</evidence>
<evidence type="ECO:0000256" key="2">
    <source>
        <dbReference type="ARBA" id="ARBA00011255"/>
    </source>
</evidence>
<keyword evidence="9" id="KW-1185">Reference proteome</keyword>
<comment type="function">
    <text evidence="5">Required for morphogenesis and for the elongation of the flagellar filament by facilitating polymerization of the flagellin monomers at the tip of growing filament. Forms a capping structure, which prevents flagellin subunits (transported through the central channel of the flagellum) from leaking out without polymerization at the distal end.</text>
</comment>
<evidence type="ECO:0000256" key="4">
    <source>
        <dbReference type="ARBA" id="ARBA00023143"/>
    </source>
</evidence>
<evidence type="ECO:0000256" key="1">
    <source>
        <dbReference type="ARBA" id="ARBA00009764"/>
    </source>
</evidence>
<dbReference type="STRING" id="1499688.BN000_00817"/>
<dbReference type="Proteomes" id="UP000199087">
    <property type="component" value="Unassembled WGS sequence"/>
</dbReference>
<evidence type="ECO:0000313" key="9">
    <source>
        <dbReference type="Proteomes" id="UP000199087"/>
    </source>
</evidence>
<feature type="domain" description="Flagellar hook-associated protein 2 N-terminal" evidence="6">
    <location>
        <begin position="16"/>
        <end position="113"/>
    </location>
</feature>
<reference evidence="9" key="1">
    <citation type="submission" date="2015-05" db="EMBL/GenBank/DDBJ databases">
        <authorList>
            <person name="Urmite Genomes"/>
        </authorList>
    </citation>
    <scope>NUCLEOTIDE SEQUENCE [LARGE SCALE GENOMIC DNA]</scope>
    <source>
        <strain evidence="9">LF1</strain>
    </source>
</reference>
<dbReference type="OrthoDB" id="9776025at2"/>
<sequence>MPVTGSSLTRLSGLASGLDTDSIVKKLMDAEKIPLNQLKQKQQKELWLSDSYRQWNSSLYSFKTTTLFNMKFSSNFNTFDVTSGQPNSVTGTVGGGTIAGNYNIQVKQLAQAASFTGKNIAIDPTKTLGDTAQGSRQLTADTSINITVYNDPLNPSAGLTAVPIGIKMTDKIGDVVSKINSACDASGNSLGLQAIYDANLQQFIVKTKNTGADVKIDLSANTADPTSVDFLNKYLGTSDSGSLNLVAKGQNADIIFNGTEMTNLSSNNATIMGINWSFKSPTVDANGNPITTSVNVSQNIDTEVKNIQDFISKYNDMLDKLNTAVSEPVYKDYQPLTDDQRTSMSDTQIQQWETKAKSGLLHGDSILNGLINNMRNHMTTIIKTGSQFNSLASIGIGSKSYQDQGKLYVDETKLRAAIQADPDGVQKLFTQMGTTSDGTNGLINSLSDDFQQAVQNLTDKAGKIGYPQNDQSTIGKLLGDIQTSITTLNDRLTQKENQYYKQFSAMETAMSQFNSQSAWLSQQFSGGK</sequence>
<dbReference type="GO" id="GO:0005576">
    <property type="term" value="C:extracellular region"/>
    <property type="evidence" value="ECO:0007669"/>
    <property type="project" value="UniProtKB-SubCell"/>
</dbReference>
<evidence type="ECO:0000313" key="8">
    <source>
        <dbReference type="EMBL" id="CRK80926.1"/>
    </source>
</evidence>
<dbReference type="PANTHER" id="PTHR30288">
    <property type="entry name" value="FLAGELLAR CAP/ASSEMBLY PROTEIN FLID"/>
    <property type="match status" value="1"/>
</dbReference>